<feature type="transmembrane region" description="Helical" evidence="1">
    <location>
        <begin position="94"/>
        <end position="111"/>
    </location>
</feature>
<dbReference type="RefSeq" id="WP_057789391.1">
    <property type="nucleotide sequence ID" value="NZ_LAXJ01000002.1"/>
</dbReference>
<evidence type="ECO:0000313" key="2">
    <source>
        <dbReference type="EMBL" id="KRS14339.1"/>
    </source>
</evidence>
<feature type="transmembrane region" description="Helical" evidence="1">
    <location>
        <begin position="149"/>
        <end position="165"/>
    </location>
</feature>
<proteinExistence type="predicted"/>
<protein>
    <submittedName>
        <fullName evidence="2">Uncharacterized protein</fullName>
    </submittedName>
</protein>
<evidence type="ECO:0000313" key="3">
    <source>
        <dbReference type="Proteomes" id="UP000051295"/>
    </source>
</evidence>
<dbReference type="EMBL" id="LAXJ01000002">
    <property type="protein sequence ID" value="KRS14339.1"/>
    <property type="molecule type" value="Genomic_DNA"/>
</dbReference>
<feature type="transmembrane region" description="Helical" evidence="1">
    <location>
        <begin position="214"/>
        <end position="236"/>
    </location>
</feature>
<feature type="transmembrane region" description="Helical" evidence="1">
    <location>
        <begin position="59"/>
        <end position="82"/>
    </location>
</feature>
<reference evidence="2 3" key="1">
    <citation type="submission" date="2015-04" db="EMBL/GenBank/DDBJ databases">
        <title>The draft genome sequence of Roseovarius sp.R12b.</title>
        <authorList>
            <person name="Li G."/>
            <person name="Lai Q."/>
            <person name="Shao Z."/>
            <person name="Yan P."/>
        </authorList>
    </citation>
    <scope>NUCLEOTIDE SEQUENCE [LARGE SCALE GENOMIC DNA]</scope>
    <source>
        <strain evidence="2 3">R12B</strain>
    </source>
</reference>
<gene>
    <name evidence="2" type="ORF">XM53_00985</name>
</gene>
<dbReference type="Proteomes" id="UP000051295">
    <property type="component" value="Unassembled WGS sequence"/>
</dbReference>
<feature type="transmembrane region" description="Helical" evidence="1">
    <location>
        <begin position="28"/>
        <end position="47"/>
    </location>
</feature>
<keyword evidence="1" id="KW-0812">Transmembrane</keyword>
<organism evidence="2 3">
    <name type="scientific">Roseovarius atlanticus</name>
    <dbReference type="NCBI Taxonomy" id="1641875"/>
    <lineage>
        <taxon>Bacteria</taxon>
        <taxon>Pseudomonadati</taxon>
        <taxon>Pseudomonadota</taxon>
        <taxon>Alphaproteobacteria</taxon>
        <taxon>Rhodobacterales</taxon>
        <taxon>Roseobacteraceae</taxon>
        <taxon>Roseovarius</taxon>
    </lineage>
</organism>
<keyword evidence="3" id="KW-1185">Reference proteome</keyword>
<keyword evidence="1" id="KW-1133">Transmembrane helix</keyword>
<sequence>MPHFASSRDINIEQFLTWLQQAFNNREIAIGLWIILGLLFCLSRADLRSSLWNLASALIAPKLLLFFGIVAINVVALCWLLAELGLWSMSQMPPTILWFVMGGCVFAGRALQSKEDDQYFRKLFRGSVRLGGIFEFIVVAYTFSFVTELVLVPVLFFLAATLAFADTKPEYAKAKVLLEFILATFAIVLVWNSVSSIWSQPDQFFTTDTGRNFVLPILLTVGSIPVFYLLFCYSHIEQARIQIDQKTFQSDDLKKYARKRFFLIFPLRPWLLRRATRQFHVLPARTNADVDQIISDIINYERSEEAPPTVDTTEGWSPFEARDFLREKGLRTNDYHKGYDEYWASSEYVDLDSHILPNRAVFCIEGQEGIVTTLKLTGKFMDDFDSGEAIQKLRVIGALLCEKAVGNADIAIDSLIPNSEVFENEMIIDDTTVRAWGERYPSNRGFEVFLTLSR</sequence>
<dbReference type="AlphaFoldDB" id="A0A0T5NZL8"/>
<keyword evidence="1" id="KW-0472">Membrane</keyword>
<comment type="caution">
    <text evidence="2">The sequence shown here is derived from an EMBL/GenBank/DDBJ whole genome shotgun (WGS) entry which is preliminary data.</text>
</comment>
<feature type="transmembrane region" description="Helical" evidence="1">
    <location>
        <begin position="177"/>
        <end position="194"/>
    </location>
</feature>
<accession>A0A0T5NZL8</accession>
<name>A0A0T5NZL8_9RHOB</name>
<dbReference type="PATRIC" id="fig|1641875.4.peg.1285"/>
<evidence type="ECO:0000256" key="1">
    <source>
        <dbReference type="SAM" id="Phobius"/>
    </source>
</evidence>
<dbReference type="OrthoDB" id="1366695at2"/>
<dbReference type="STRING" id="1641875.XM53_00985"/>